<dbReference type="PANTHER" id="PTHR42985:SF40">
    <property type="entry name" value="LD47995P-RELATED"/>
    <property type="match status" value="1"/>
</dbReference>
<evidence type="ECO:0000256" key="3">
    <source>
        <dbReference type="ARBA" id="ARBA00022448"/>
    </source>
</evidence>
<feature type="transmembrane region" description="Helical" evidence="13">
    <location>
        <begin position="290"/>
        <end position="309"/>
    </location>
</feature>
<evidence type="ECO:0000256" key="5">
    <source>
        <dbReference type="ARBA" id="ARBA00022692"/>
    </source>
</evidence>
<sequence>MYSTNRKTNLEAAKDATEGRDKSPALQTLREGLKRVEEGAAPRAVTSDAMNTQEHHLMGYPPSLAPPTPPVPARCLVTMQILHVPSRVSRLATPHLTVHTDTRLKLRSLQRITGKDKATADLINNNNRVIIMVDPSHAFHIADYGVFAATIVISIVIGIFYAVSGGRQRTTTEYLVGGRTMQFIPVAISLMVSFESSIMMLGLPAEMYVYGVQWWISCVGFMISQILSVIIMVPLLHPLKITSAYEYLHLRFNSTAVRLLGTFLGMLTYTWYMGIVLFGPAIALEAVTGFPQWSSIFVIALVAVIYTSIGGLKAVIWTDVFQCFVMYAGMISILVKVYSLSSVRRVPLTLEGPAKVWDIAREGGRLQFFNGGSVGVCVCVSSSTQV</sequence>
<feature type="compositionally biased region" description="Basic and acidic residues" evidence="12">
    <location>
        <begin position="8"/>
        <end position="23"/>
    </location>
</feature>
<dbReference type="Proteomes" id="UP000245119">
    <property type="component" value="Linkage Group LG14"/>
</dbReference>
<evidence type="ECO:0000256" key="9">
    <source>
        <dbReference type="ARBA" id="ARBA00023136"/>
    </source>
</evidence>
<keyword evidence="10" id="KW-0739">Sodium transport</keyword>
<accession>A0A2T7NAX2</accession>
<name>A0A2T7NAX2_POMCA</name>
<keyword evidence="4" id="KW-1003">Cell membrane</keyword>
<dbReference type="AlphaFoldDB" id="A0A2T7NAX2"/>
<evidence type="ECO:0008006" key="16">
    <source>
        <dbReference type="Google" id="ProtNLM"/>
    </source>
</evidence>
<feature type="region of interest" description="Disordered" evidence="12">
    <location>
        <begin position="1"/>
        <end position="26"/>
    </location>
</feature>
<keyword evidence="5 13" id="KW-0812">Transmembrane</keyword>
<evidence type="ECO:0000256" key="4">
    <source>
        <dbReference type="ARBA" id="ARBA00022475"/>
    </source>
</evidence>
<dbReference type="GO" id="GO:0015293">
    <property type="term" value="F:symporter activity"/>
    <property type="evidence" value="ECO:0007669"/>
    <property type="project" value="TreeGrafter"/>
</dbReference>
<keyword evidence="9 13" id="KW-0472">Membrane</keyword>
<dbReference type="STRING" id="400727.A0A2T7NAX2"/>
<feature type="transmembrane region" description="Helical" evidence="13">
    <location>
        <begin position="256"/>
        <end position="278"/>
    </location>
</feature>
<evidence type="ECO:0000313" key="14">
    <source>
        <dbReference type="EMBL" id="PVD18323.1"/>
    </source>
</evidence>
<dbReference type="PANTHER" id="PTHR42985">
    <property type="entry name" value="SODIUM-COUPLED MONOCARBOXYLATE TRANSPORTER"/>
    <property type="match status" value="1"/>
</dbReference>
<evidence type="ECO:0000256" key="8">
    <source>
        <dbReference type="ARBA" id="ARBA00023065"/>
    </source>
</evidence>
<keyword evidence="8" id="KW-0406">Ion transport</keyword>
<feature type="transmembrane region" description="Helical" evidence="13">
    <location>
        <begin position="141"/>
        <end position="163"/>
    </location>
</feature>
<evidence type="ECO:0000256" key="1">
    <source>
        <dbReference type="ARBA" id="ARBA00004651"/>
    </source>
</evidence>
<gene>
    <name evidence="14" type="ORF">C0Q70_20872</name>
</gene>
<dbReference type="GO" id="GO:0005886">
    <property type="term" value="C:plasma membrane"/>
    <property type="evidence" value="ECO:0007669"/>
    <property type="project" value="UniProtKB-SubCell"/>
</dbReference>
<feature type="transmembrane region" description="Helical" evidence="13">
    <location>
        <begin position="214"/>
        <end position="236"/>
    </location>
</feature>
<dbReference type="Gene3D" id="1.20.1730.10">
    <property type="entry name" value="Sodium/glucose cotransporter"/>
    <property type="match status" value="1"/>
</dbReference>
<evidence type="ECO:0000313" key="15">
    <source>
        <dbReference type="Proteomes" id="UP000245119"/>
    </source>
</evidence>
<evidence type="ECO:0000256" key="10">
    <source>
        <dbReference type="ARBA" id="ARBA00023201"/>
    </source>
</evidence>
<comment type="subcellular location">
    <subcellularLocation>
        <location evidence="1">Cell membrane</location>
        <topology evidence="1">Multi-pass membrane protein</topology>
    </subcellularLocation>
</comment>
<evidence type="ECO:0000256" key="6">
    <source>
        <dbReference type="ARBA" id="ARBA00022989"/>
    </source>
</evidence>
<dbReference type="InterPro" id="IPR051163">
    <property type="entry name" value="Sodium:Solute_Symporter_SSF"/>
</dbReference>
<evidence type="ECO:0000256" key="13">
    <source>
        <dbReference type="SAM" id="Phobius"/>
    </source>
</evidence>
<dbReference type="GO" id="GO:0006814">
    <property type="term" value="P:sodium ion transport"/>
    <property type="evidence" value="ECO:0007669"/>
    <property type="project" value="UniProtKB-KW"/>
</dbReference>
<dbReference type="Pfam" id="PF00474">
    <property type="entry name" value="SSF"/>
    <property type="match status" value="1"/>
</dbReference>
<comment type="similarity">
    <text evidence="2 11">Belongs to the sodium:solute symporter (SSF) (TC 2.A.21) family.</text>
</comment>
<keyword evidence="3" id="KW-0813">Transport</keyword>
<keyword evidence="15" id="KW-1185">Reference proteome</keyword>
<dbReference type="EMBL" id="PZQS01000014">
    <property type="protein sequence ID" value="PVD18323.1"/>
    <property type="molecule type" value="Genomic_DNA"/>
</dbReference>
<comment type="caution">
    <text evidence="14">The sequence shown here is derived from an EMBL/GenBank/DDBJ whole genome shotgun (WGS) entry which is preliminary data.</text>
</comment>
<feature type="transmembrane region" description="Helical" evidence="13">
    <location>
        <begin position="183"/>
        <end position="202"/>
    </location>
</feature>
<dbReference type="InterPro" id="IPR001734">
    <property type="entry name" value="Na/solute_symporter"/>
</dbReference>
<dbReference type="OrthoDB" id="6142122at2759"/>
<evidence type="ECO:0000256" key="2">
    <source>
        <dbReference type="ARBA" id="ARBA00006434"/>
    </source>
</evidence>
<evidence type="ECO:0000256" key="12">
    <source>
        <dbReference type="SAM" id="MobiDB-lite"/>
    </source>
</evidence>
<evidence type="ECO:0000256" key="11">
    <source>
        <dbReference type="RuleBase" id="RU362091"/>
    </source>
</evidence>
<keyword evidence="6 13" id="KW-1133">Transmembrane helix</keyword>
<keyword evidence="7" id="KW-0915">Sodium</keyword>
<organism evidence="14 15">
    <name type="scientific">Pomacea canaliculata</name>
    <name type="common">Golden apple snail</name>
    <dbReference type="NCBI Taxonomy" id="400727"/>
    <lineage>
        <taxon>Eukaryota</taxon>
        <taxon>Metazoa</taxon>
        <taxon>Spiralia</taxon>
        <taxon>Lophotrochozoa</taxon>
        <taxon>Mollusca</taxon>
        <taxon>Gastropoda</taxon>
        <taxon>Caenogastropoda</taxon>
        <taxon>Architaenioglossa</taxon>
        <taxon>Ampullarioidea</taxon>
        <taxon>Ampullariidae</taxon>
        <taxon>Pomacea</taxon>
    </lineage>
</organism>
<protein>
    <recommendedName>
        <fullName evidence="16">Sodium-dependent multivitamin transporter</fullName>
    </recommendedName>
</protein>
<evidence type="ECO:0000256" key="7">
    <source>
        <dbReference type="ARBA" id="ARBA00023053"/>
    </source>
</evidence>
<proteinExistence type="inferred from homology"/>
<dbReference type="InterPro" id="IPR038377">
    <property type="entry name" value="Na/Glc_symporter_sf"/>
</dbReference>
<dbReference type="PROSITE" id="PS50283">
    <property type="entry name" value="NA_SOLUT_SYMP_3"/>
    <property type="match status" value="1"/>
</dbReference>
<reference evidence="14 15" key="1">
    <citation type="submission" date="2018-04" db="EMBL/GenBank/DDBJ databases">
        <title>The genome of golden apple snail Pomacea canaliculata provides insight into stress tolerance and invasive adaptation.</title>
        <authorList>
            <person name="Liu C."/>
            <person name="Liu B."/>
            <person name="Ren Y."/>
            <person name="Zhang Y."/>
            <person name="Wang H."/>
            <person name="Li S."/>
            <person name="Jiang F."/>
            <person name="Yin L."/>
            <person name="Zhang G."/>
            <person name="Qian W."/>
            <person name="Fan W."/>
        </authorList>
    </citation>
    <scope>NUCLEOTIDE SEQUENCE [LARGE SCALE GENOMIC DNA]</scope>
    <source>
        <strain evidence="14">SZHN2017</strain>
        <tissue evidence="14">Muscle</tissue>
    </source>
</reference>